<keyword evidence="1" id="KW-1133">Transmembrane helix</keyword>
<accession>A0A8J5GKX1</accession>
<feature type="transmembrane region" description="Helical" evidence="1">
    <location>
        <begin position="62"/>
        <end position="82"/>
    </location>
</feature>
<reference evidence="2 3" key="1">
    <citation type="submission" date="2020-08" db="EMBL/GenBank/DDBJ databases">
        <title>Plant Genome Project.</title>
        <authorList>
            <person name="Zhang R.-G."/>
        </authorList>
    </citation>
    <scope>NUCLEOTIDE SEQUENCE [LARGE SCALE GENOMIC DNA]</scope>
    <source>
        <tissue evidence="2">Rhizome</tissue>
    </source>
</reference>
<protein>
    <recommendedName>
        <fullName evidence="4">Transmembrane protein</fullName>
    </recommendedName>
</protein>
<evidence type="ECO:0000313" key="2">
    <source>
        <dbReference type="EMBL" id="KAG6505432.1"/>
    </source>
</evidence>
<keyword evidence="3" id="KW-1185">Reference proteome</keyword>
<keyword evidence="1" id="KW-0812">Transmembrane</keyword>
<organism evidence="2 3">
    <name type="scientific">Zingiber officinale</name>
    <name type="common">Ginger</name>
    <name type="synonym">Amomum zingiber</name>
    <dbReference type="NCBI Taxonomy" id="94328"/>
    <lineage>
        <taxon>Eukaryota</taxon>
        <taxon>Viridiplantae</taxon>
        <taxon>Streptophyta</taxon>
        <taxon>Embryophyta</taxon>
        <taxon>Tracheophyta</taxon>
        <taxon>Spermatophyta</taxon>
        <taxon>Magnoliopsida</taxon>
        <taxon>Liliopsida</taxon>
        <taxon>Zingiberales</taxon>
        <taxon>Zingiberaceae</taxon>
        <taxon>Zingiber</taxon>
    </lineage>
</organism>
<name>A0A8J5GKX1_ZINOF</name>
<feature type="transmembrane region" description="Helical" evidence="1">
    <location>
        <begin position="375"/>
        <end position="401"/>
    </location>
</feature>
<feature type="transmembrane region" description="Helical" evidence="1">
    <location>
        <begin position="128"/>
        <end position="149"/>
    </location>
</feature>
<dbReference type="EMBL" id="JACMSC010000010">
    <property type="protein sequence ID" value="KAG6505432.1"/>
    <property type="molecule type" value="Genomic_DNA"/>
</dbReference>
<gene>
    <name evidence="2" type="ORF">ZIOFF_037788</name>
</gene>
<dbReference type="Proteomes" id="UP000734854">
    <property type="component" value="Unassembled WGS sequence"/>
</dbReference>
<dbReference type="PANTHER" id="PTHR37254:SF1">
    <property type="entry name" value="OS01G0100500 PROTEIN"/>
    <property type="match status" value="1"/>
</dbReference>
<sequence>MAFRYNGSLCSCNPGRYMVNGSCAMLDARGDWVISPGGSRSPAFLTTFLPFDTFKSFTQSQAVILEATLVFLIAWLGFCLALRFSRVDGGVQSLWFRLRWWISRIDFFYNTHHWLDDNKVVIMRKTELGGTFSVASCILFVGLLSALLYQIITKRSIEIHGVRPATAADISFVNDLEFNITVISDMSCSNLRGLDSLVIGTPGFIGSKNVSLSTYVNHQCQNTSIGPTISLKCNSCQILRREYYISWQFVDLPMNPASAVGFQFKLTAKNPADSKHVSYASGTINSCTFSNDKPKTFRGQDVNVLKIHLFPRTYYNLENLKLIQPLFHDFIPGTSFSDINNLQASLQQVKDGLFNITVYVNYLSDYIVEINKENALGIVTFLADVGGLYVFSLAIFLLFLVQFEGTIKKLRSEDTAMRNIIRQNHAKRNWDKVRKYVMYTWGANISAIDDNNSKRCRRMMIDSCSGIQALHRKKQPIRITCIPVAIPEEASQHLKALRSTLEENENAMGPGAEVGF</sequence>
<evidence type="ECO:0008006" key="4">
    <source>
        <dbReference type="Google" id="ProtNLM"/>
    </source>
</evidence>
<dbReference type="PANTHER" id="PTHR37254">
    <property type="entry name" value="OS01G0100500 PROTEIN"/>
    <property type="match status" value="1"/>
</dbReference>
<evidence type="ECO:0000256" key="1">
    <source>
        <dbReference type="SAM" id="Phobius"/>
    </source>
</evidence>
<keyword evidence="1" id="KW-0472">Membrane</keyword>
<comment type="caution">
    <text evidence="2">The sequence shown here is derived from an EMBL/GenBank/DDBJ whole genome shotgun (WGS) entry which is preliminary data.</text>
</comment>
<proteinExistence type="predicted"/>
<evidence type="ECO:0000313" key="3">
    <source>
        <dbReference type="Proteomes" id="UP000734854"/>
    </source>
</evidence>
<dbReference type="AlphaFoldDB" id="A0A8J5GKX1"/>